<sequence length="833" mass="93002">MRILISIYILLCLLVLPAGAAKFNPTSQPLELQTLLTMNGHALGSVLITIDTNDSISLDSKQTLELLSQSLSGDIINQLKGEGKQGRLTPDDFKRQGVELVFNPELFEMQLTMQEAQQKEHALSAIMKQPNRKYQADAKLSGYLNSRAALVHDEYENQQASDSNITQYYQFETGVRWKKNFLTSEFTLDDEDDGNWQFKRIGTRLSRDFADSATRITLGDFYQSSVGFQDSTDIIGLSISRDYSDIPTRNVRPTASQRFTLQRTSNVDVKVDGIIVNRLTLAPGSYNLQDIPLAAGNNNVELVISDNYGNSETLNFNIATGRDLLKEGEFEYSLGFGVPGNLSNQGMEYENQHRVISGFYEYGLNPWLTLGVNGQWLISRDSTKKTDIQQLGQRTLVATSIGTFETNVAYSDHDYYHSGWAASIGFDAEFPASDQFNPSLSIKYEYFSPNFVGINSIISDTDVGEFNDPSDLIALQSDQHAVTLYFDSNITSTLRGSFSGVYTYSYDNDYRWSLSSGLSAPLFSTAATWNLTATYQYEKRTDDDDLSLQAIVSWPLGYTGRWISSYNSYNQQAQSELSYKKNLGNTGGISTFIGVENSKDTDAAIDAGFYYTGNRFEFNADHTTRYVDLTDTDRSHVSRVEVAASVAFADNQWAIGRPVNESFAIIKPHANLKEHYIEIQPNDDTARVNSDNLGAMLISDLVAYSEQQINYDVEDLPPGYSLGEGSFALYPENGSGYALTIGSDDVITVMGIFEYSNKQPLSLAVGSATLRNNTQYVPIEFFTNRNGQFAISGLREGRYIIRFAKQNLYYDLHIKENSPLLINLGTISLNKQN</sequence>
<dbReference type="GO" id="GO:0009279">
    <property type="term" value="C:cell outer membrane"/>
    <property type="evidence" value="ECO:0007669"/>
    <property type="project" value="TreeGrafter"/>
</dbReference>
<protein>
    <submittedName>
        <fullName evidence="2">Fimbrial biogenesis outer membrane usher protein</fullName>
    </submittedName>
</protein>
<dbReference type="RefSeq" id="WP_151182945.1">
    <property type="nucleotide sequence ID" value="NZ_VZUQ01000071.1"/>
</dbReference>
<dbReference type="Gene3D" id="2.60.40.3110">
    <property type="match status" value="1"/>
</dbReference>
<dbReference type="Pfam" id="PF00577">
    <property type="entry name" value="Usher"/>
    <property type="match status" value="1"/>
</dbReference>
<dbReference type="InterPro" id="IPR000015">
    <property type="entry name" value="Fimb_usher"/>
</dbReference>
<accession>A0AAD3WWV8</accession>
<feature type="signal peptide" evidence="1">
    <location>
        <begin position="1"/>
        <end position="20"/>
    </location>
</feature>
<reference evidence="2 3" key="1">
    <citation type="submission" date="2019-09" db="EMBL/GenBank/DDBJ databases">
        <title>Photobacterium damselae subsp. damselae CDC-2227-81, a human clinical isolate.</title>
        <authorList>
            <person name="Osorio C.R."/>
        </authorList>
    </citation>
    <scope>NUCLEOTIDE SEQUENCE [LARGE SCALE GENOMIC DNA]</scope>
    <source>
        <strain evidence="2 3">CDC-2227-81</strain>
    </source>
</reference>
<feature type="chain" id="PRO_5042028075" evidence="1">
    <location>
        <begin position="21"/>
        <end position="833"/>
    </location>
</feature>
<dbReference type="InterPro" id="IPR042186">
    <property type="entry name" value="FimD_plug_dom"/>
</dbReference>
<dbReference type="PANTHER" id="PTHR30451:SF5">
    <property type="entry name" value="SLR0019 PROTEIN"/>
    <property type="match status" value="1"/>
</dbReference>
<dbReference type="GO" id="GO:0009297">
    <property type="term" value="P:pilus assembly"/>
    <property type="evidence" value="ECO:0007669"/>
    <property type="project" value="InterPro"/>
</dbReference>
<dbReference type="EMBL" id="VZUQ01000071">
    <property type="protein sequence ID" value="KAB1179367.1"/>
    <property type="molecule type" value="Genomic_DNA"/>
</dbReference>
<name>A0AAD3WWV8_PHODD</name>
<evidence type="ECO:0000313" key="3">
    <source>
        <dbReference type="Proteomes" id="UP000480943"/>
    </source>
</evidence>
<dbReference type="Proteomes" id="UP000480943">
    <property type="component" value="Unassembled WGS sequence"/>
</dbReference>
<proteinExistence type="predicted"/>
<comment type="caution">
    <text evidence="2">The sequence shown here is derived from an EMBL/GenBank/DDBJ whole genome shotgun (WGS) entry which is preliminary data.</text>
</comment>
<evidence type="ECO:0000313" key="2">
    <source>
        <dbReference type="EMBL" id="KAB1179367.1"/>
    </source>
</evidence>
<dbReference type="AlphaFoldDB" id="A0AAD3WWV8"/>
<evidence type="ECO:0000256" key="1">
    <source>
        <dbReference type="SAM" id="SignalP"/>
    </source>
</evidence>
<dbReference type="PANTHER" id="PTHR30451">
    <property type="entry name" value="OUTER MEMBRANE USHER PROTEIN"/>
    <property type="match status" value="1"/>
</dbReference>
<dbReference type="GO" id="GO:0015473">
    <property type="term" value="F:fimbrial usher porin activity"/>
    <property type="evidence" value="ECO:0007669"/>
    <property type="project" value="InterPro"/>
</dbReference>
<organism evidence="2 3">
    <name type="scientific">Photobacterium damselae subsp. damselae</name>
    <name type="common">Listonella damsela</name>
    <dbReference type="NCBI Taxonomy" id="85581"/>
    <lineage>
        <taxon>Bacteria</taxon>
        <taxon>Pseudomonadati</taxon>
        <taxon>Pseudomonadota</taxon>
        <taxon>Gammaproteobacteria</taxon>
        <taxon>Vibrionales</taxon>
        <taxon>Vibrionaceae</taxon>
        <taxon>Photobacterium</taxon>
    </lineage>
</organism>
<gene>
    <name evidence="2" type="ORF">F6450_13455</name>
</gene>
<dbReference type="Gene3D" id="2.60.40.2610">
    <property type="entry name" value="Outer membrane usher protein FimD, plug domain"/>
    <property type="match status" value="1"/>
</dbReference>
<keyword evidence="1" id="KW-0732">Signal</keyword>